<evidence type="ECO:0000313" key="42">
    <source>
        <dbReference type="Proteomes" id="UP000050164"/>
    </source>
</evidence>
<evidence type="ECO:0000313" key="39">
    <source>
        <dbReference type="Proteomes" id="UP000048948"/>
    </source>
</evidence>
<evidence type="ECO:0000313" key="46">
    <source>
        <dbReference type="Proteomes" id="UP000671119"/>
    </source>
</evidence>
<evidence type="ECO:0000256" key="12">
    <source>
        <dbReference type="ARBA" id="ARBA00022898"/>
    </source>
</evidence>
<dbReference type="NCBIfam" id="NF009897">
    <property type="entry name" value="PRK13357.1"/>
    <property type="match status" value="1"/>
</dbReference>
<keyword evidence="11 20" id="KW-0808">Transferase</keyword>
<evidence type="ECO:0000313" key="24">
    <source>
        <dbReference type="EMBL" id="CKR33991.1"/>
    </source>
</evidence>
<dbReference type="EMBL" id="COPH01000001">
    <property type="protein sequence ID" value="CLV46228.1"/>
    <property type="molecule type" value="Genomic_DNA"/>
</dbReference>
<evidence type="ECO:0000313" key="22">
    <source>
        <dbReference type="EMBL" id="CFE48625.1"/>
    </source>
</evidence>
<evidence type="ECO:0000313" key="44">
    <source>
        <dbReference type="Proteomes" id="UP000256381"/>
    </source>
</evidence>
<dbReference type="EMBL" id="CGCX01000491">
    <property type="protein sequence ID" value="CFR77252.1"/>
    <property type="molecule type" value="Genomic_DNA"/>
</dbReference>
<dbReference type="Proteomes" id="UP000049023">
    <property type="component" value="Unassembled WGS sequence"/>
</dbReference>
<dbReference type="CDD" id="cd01557">
    <property type="entry name" value="BCAT_beta_family"/>
    <property type="match status" value="1"/>
</dbReference>
<evidence type="ECO:0000313" key="36">
    <source>
        <dbReference type="Proteomes" id="UP000046680"/>
    </source>
</evidence>
<reference evidence="27 41" key="2">
    <citation type="submission" date="2015-03" db="EMBL/GenBank/DDBJ databases">
        <authorList>
            <consortium name="Pathogen Informatics"/>
            <person name="Murphy D."/>
        </authorList>
    </citation>
    <scope>NUCLEOTIDE SEQUENCE [LARGE SCALE GENOMIC DNA]</scope>
    <source>
        <strain evidence="27 41">0268S</strain>
    </source>
</reference>
<evidence type="ECO:0000256" key="4">
    <source>
        <dbReference type="ARBA" id="ARBA00005072"/>
    </source>
</evidence>
<evidence type="ECO:0000256" key="7">
    <source>
        <dbReference type="ARBA" id="ARBA00013053"/>
    </source>
</evidence>
<comment type="similarity">
    <text evidence="5 18">Belongs to the class-IV pyridoxal-phosphate-dependent aminotransferase family.</text>
</comment>
<reference evidence="32 44" key="5">
    <citation type="journal article" date="2017" name="N. Engl. J. Med.">
        <title>Transmission of Extensively Drug-Resistant Tuberculosis in South Africa.</title>
        <authorList>
            <person name="Shah N.S."/>
            <person name="Auld S.C."/>
            <person name="Brust J.C."/>
            <person name="Mathema B."/>
            <person name="Ismail N."/>
            <person name="Moodley P."/>
            <person name="Mlisana K."/>
            <person name="Allana S."/>
            <person name="Campbell A."/>
            <person name="Mthiyane T."/>
            <person name="Morris N."/>
            <person name="Mpangase P."/>
            <person name="van der Meulen H."/>
            <person name="Omar S.V."/>
            <person name="Brown T.S."/>
            <person name="Narechania A."/>
            <person name="Shaskina E."/>
            <person name="Kapwata T."/>
            <person name="Kreiswirth B."/>
            <person name="Gandhi N.R."/>
        </authorList>
    </citation>
    <scope>NUCLEOTIDE SEQUENCE [LARGE SCALE GENOMIC DNA]</scope>
    <source>
        <strain evidence="32 44">32301_S10</strain>
    </source>
</reference>
<evidence type="ECO:0000313" key="21">
    <source>
        <dbReference type="EMBL" id="CFE40630.1"/>
    </source>
</evidence>
<evidence type="ECO:0000256" key="10">
    <source>
        <dbReference type="ARBA" id="ARBA00022605"/>
    </source>
</evidence>
<dbReference type="Proteomes" id="UP000050164">
    <property type="component" value="Unassembled WGS sequence"/>
</dbReference>
<dbReference type="GO" id="GO:0030170">
    <property type="term" value="F:pyridoxal phosphate binding"/>
    <property type="evidence" value="ECO:0007669"/>
    <property type="project" value="UniProtKB-ARBA"/>
</dbReference>
<evidence type="ECO:0000256" key="11">
    <source>
        <dbReference type="ARBA" id="ARBA00022679"/>
    </source>
</evidence>
<dbReference type="GO" id="GO:0009097">
    <property type="term" value="P:isoleucine biosynthetic process"/>
    <property type="evidence" value="ECO:0007669"/>
    <property type="project" value="UniProtKB-UniPathway"/>
</dbReference>
<dbReference type="GeneID" id="45426186"/>
<evidence type="ECO:0000313" key="28">
    <source>
        <dbReference type="EMBL" id="CNU13706.1"/>
    </source>
</evidence>
<dbReference type="OMA" id="LTEVFAC"/>
<dbReference type="Gene3D" id="3.20.10.10">
    <property type="entry name" value="D-amino Acid Aminotransferase, subunit A, domain 2"/>
    <property type="match status" value="1"/>
</dbReference>
<dbReference type="AlphaFoldDB" id="A0A045JPY0"/>
<evidence type="ECO:0000313" key="45">
    <source>
        <dbReference type="Proteomes" id="UP000300237"/>
    </source>
</evidence>
<dbReference type="EMBL" id="QTBD01000025">
    <property type="protein sequence ID" value="REQ56855.1"/>
    <property type="molecule type" value="Genomic_DNA"/>
</dbReference>
<dbReference type="EMBL" id="CNFT01000201">
    <property type="protein sequence ID" value="CKR33991.1"/>
    <property type="molecule type" value="Genomic_DNA"/>
</dbReference>
<dbReference type="InterPro" id="IPR043131">
    <property type="entry name" value="BCAT-like_N"/>
</dbReference>
<evidence type="ECO:0000256" key="1">
    <source>
        <dbReference type="ARBA" id="ARBA00001933"/>
    </source>
</evidence>
<evidence type="ECO:0000313" key="31">
    <source>
        <dbReference type="EMBL" id="OMH60156.1"/>
    </source>
</evidence>
<dbReference type="PANTHER" id="PTHR11825">
    <property type="entry name" value="SUBGROUP IIII AMINOTRANSFERASE"/>
    <property type="match status" value="1"/>
</dbReference>
<comment type="cofactor">
    <cofactor evidence="1 19">
        <name>pyridoxal 5'-phosphate</name>
        <dbReference type="ChEBI" id="CHEBI:597326"/>
    </cofactor>
</comment>
<feature type="modified residue" description="N6-(pyridoxal phosphate)lysine" evidence="17">
    <location>
        <position position="204"/>
    </location>
</feature>
<dbReference type="Proteomes" id="UP000048289">
    <property type="component" value="Unassembled WGS sequence"/>
</dbReference>
<comment type="pathway">
    <text evidence="4">Amino-acid biosynthesis; L-leucine biosynthesis; L-leucine from 3-methyl-2-oxobutanoate: step 4/4.</text>
</comment>
<name>A0A045JPY0_MYCTX</name>
<evidence type="ECO:0000256" key="3">
    <source>
        <dbReference type="ARBA" id="ARBA00004931"/>
    </source>
</evidence>
<reference evidence="31 43" key="6">
    <citation type="submission" date="2017-02" db="EMBL/GenBank/DDBJ databases">
        <title>Protein polymorphisms may explain contrasting epidemiological fitness of two variants of a multidrug-resistant Mycobacterium tuberculosis strain.</title>
        <authorList>
            <person name="Bigi M.M."/>
            <person name="Lopez B."/>
            <person name="Blanco F.C."/>
            <person name="Sasiain M.C."/>
            <person name="De La Barrera S."/>
            <person name="Ritacco V."/>
            <person name="Bigi F."/>
            <person name="Soria M.A."/>
        </authorList>
    </citation>
    <scope>NUCLEOTIDE SEQUENCE [LARGE SCALE GENOMIC DNA]</scope>
    <source>
        <strain evidence="31 43">6548</strain>
    </source>
</reference>
<dbReference type="Proteomes" id="UP000046680">
    <property type="component" value="Unassembled WGS sequence"/>
</dbReference>
<dbReference type="InterPro" id="IPR043132">
    <property type="entry name" value="BCAT-like_C"/>
</dbReference>
<dbReference type="RefSeq" id="WP_003411438.1">
    <property type="nucleotide sequence ID" value="NZ_AP017901.1"/>
</dbReference>
<dbReference type="Pfam" id="PF01063">
    <property type="entry name" value="Aminotran_4"/>
    <property type="match status" value="1"/>
</dbReference>
<evidence type="ECO:0000256" key="2">
    <source>
        <dbReference type="ARBA" id="ARBA00004824"/>
    </source>
</evidence>
<evidence type="ECO:0000313" key="38">
    <source>
        <dbReference type="Proteomes" id="UP000048289"/>
    </source>
</evidence>
<dbReference type="PANTHER" id="PTHR11825:SF44">
    <property type="entry name" value="BRANCHED-CHAIN-AMINO-ACID AMINOTRANSFERASE"/>
    <property type="match status" value="1"/>
</dbReference>
<dbReference type="EMBL" id="CFOH01000136">
    <property type="protein sequence ID" value="CFE48625.1"/>
    <property type="molecule type" value="Genomic_DNA"/>
</dbReference>
<evidence type="ECO:0000256" key="17">
    <source>
        <dbReference type="PIRSR" id="PIRSR006468-1"/>
    </source>
</evidence>
<evidence type="ECO:0000256" key="19">
    <source>
        <dbReference type="RuleBase" id="RU004516"/>
    </source>
</evidence>
<reference evidence="29" key="1">
    <citation type="submission" date="2015-03" db="EMBL/GenBank/DDBJ databases">
        <authorList>
            <person name="Murphy D."/>
        </authorList>
    </citation>
    <scope>NUCLEOTIDE SEQUENCE [LARGE SCALE GENOMIC DNA]</scope>
    <source>
        <strain evidence="29">K00500041</strain>
    </source>
</reference>
<dbReference type="GO" id="GO:0004084">
    <property type="term" value="F:branched-chain-amino-acid transaminase activity"/>
    <property type="evidence" value="ECO:0007669"/>
    <property type="project" value="UniProtKB-EC"/>
</dbReference>
<comment type="catalytic activity">
    <reaction evidence="16 20">
        <text>L-leucine + 2-oxoglutarate = 4-methyl-2-oxopentanoate + L-glutamate</text>
        <dbReference type="Rhea" id="RHEA:18321"/>
        <dbReference type="ChEBI" id="CHEBI:16810"/>
        <dbReference type="ChEBI" id="CHEBI:17865"/>
        <dbReference type="ChEBI" id="CHEBI:29985"/>
        <dbReference type="ChEBI" id="CHEBI:57427"/>
        <dbReference type="EC" id="2.6.1.42"/>
    </reaction>
</comment>
<evidence type="ECO:0000313" key="41">
    <source>
        <dbReference type="Proteomes" id="UP000050139"/>
    </source>
</evidence>
<dbReference type="Proteomes" id="UP000050139">
    <property type="component" value="Unassembled WGS sequence"/>
</dbReference>
<gene>
    <name evidence="29" type="primary">ilvE</name>
    <name evidence="31" type="ORF">A4S10_02328</name>
    <name evidence="33" type="ORF">DKC2_2334</name>
    <name evidence="32" type="ORF">DSJ38_01660</name>
    <name evidence="23" type="ORF">ERS007657_01551</name>
    <name evidence="28" type="ORF">ERS007661_00133</name>
    <name evidence="21" type="ORF">ERS007681_02585</name>
    <name evidence="22" type="ORF">ERS007688_01146</name>
    <name evidence="29" type="ORF">ERS007703_02411</name>
    <name evidence="26" type="ORF">ERS027646_02751</name>
    <name evidence="24" type="ORF">ERS027659_01180</name>
    <name evidence="25" type="ORF">ERS027661_02665</name>
    <name evidence="27" type="ORF">ERS094118_00196</name>
    <name evidence="30" type="ORF">J8J21_15940</name>
</gene>
<dbReference type="Proteomes" id="UP000038802">
    <property type="component" value="Unassembled WGS sequence"/>
</dbReference>
<evidence type="ECO:0000256" key="5">
    <source>
        <dbReference type="ARBA" id="ARBA00009320"/>
    </source>
</evidence>
<evidence type="ECO:0000313" key="23">
    <source>
        <dbReference type="EMBL" id="CFR77252.1"/>
    </source>
</evidence>
<dbReference type="FunFam" id="3.20.10.10:FF:000009">
    <property type="entry name" value="Branched-chain-amino-acid aminotransferase"/>
    <property type="match status" value="1"/>
</dbReference>
<keyword evidence="13 20" id="KW-0100">Branched-chain amino acid biosynthesis</keyword>
<dbReference type="PATRIC" id="fig|1773.206.peg.1691"/>
<evidence type="ECO:0000313" key="43">
    <source>
        <dbReference type="Proteomes" id="UP000189452"/>
    </source>
</evidence>
<evidence type="ECO:0000256" key="9">
    <source>
        <dbReference type="ARBA" id="ARBA00022576"/>
    </source>
</evidence>
<dbReference type="PROSITE" id="PS00770">
    <property type="entry name" value="AA_TRANSFER_CLASS_4"/>
    <property type="match status" value="1"/>
</dbReference>
<reference evidence="33 45" key="8">
    <citation type="submission" date="2018-08" db="EMBL/GenBank/DDBJ databases">
        <authorList>
            <person name="Fokvardsen B D."/>
            <person name="Norman A."/>
        </authorList>
    </citation>
    <scope>NUCLEOTIDE SEQUENCE [LARGE SCALE GENOMIC DNA]</scope>
    <source>
        <strain evidence="33 45">DKC2</strain>
    </source>
</reference>
<keyword evidence="9 20" id="KW-0032">Aminotransferase</keyword>
<evidence type="ECO:0000313" key="25">
    <source>
        <dbReference type="EMBL" id="CKS15293.1"/>
    </source>
</evidence>
<dbReference type="GO" id="GO:0009099">
    <property type="term" value="P:L-valine biosynthetic process"/>
    <property type="evidence" value="ECO:0007669"/>
    <property type="project" value="UniProtKB-UniPathway"/>
</dbReference>
<dbReference type="GO" id="GO:0009098">
    <property type="term" value="P:L-leucine biosynthetic process"/>
    <property type="evidence" value="ECO:0007669"/>
    <property type="project" value="UniProtKB-UniPathway"/>
</dbReference>
<evidence type="ECO:0000313" key="37">
    <source>
        <dbReference type="Proteomes" id="UP000046947"/>
    </source>
</evidence>
<dbReference type="Proteomes" id="UP000300237">
    <property type="component" value="Chromosome"/>
</dbReference>
<accession>A0A045JPY0</accession>
<evidence type="ECO:0000256" key="16">
    <source>
        <dbReference type="ARBA" id="ARBA00049229"/>
    </source>
</evidence>
<comment type="catalytic activity">
    <reaction evidence="15 20">
        <text>L-isoleucine + 2-oxoglutarate = (S)-3-methyl-2-oxopentanoate + L-glutamate</text>
        <dbReference type="Rhea" id="RHEA:24801"/>
        <dbReference type="ChEBI" id="CHEBI:16810"/>
        <dbReference type="ChEBI" id="CHEBI:29985"/>
        <dbReference type="ChEBI" id="CHEBI:35146"/>
        <dbReference type="ChEBI" id="CHEBI:58045"/>
        <dbReference type="EC" id="2.6.1.42"/>
    </reaction>
</comment>
<evidence type="ECO:0000256" key="14">
    <source>
        <dbReference type="ARBA" id="ARBA00048212"/>
    </source>
</evidence>
<dbReference type="EMBL" id="CNFU01000593">
    <property type="protein sequence ID" value="CKS15293.1"/>
    <property type="molecule type" value="Genomic_DNA"/>
</dbReference>
<sequence length="368" mass="39666">MTSGSLQFTVLRAVNPATDAQRESMLREPGFGKYHTDHMVSIDYAEGRGWHNARVIPYGPIELDPSAIVLHYAQEVFEGLKAYRWADGSIVSFRADANAARLRSSARRLAIPELPDAVFIESLRQLIAVDKAWVPGAGGEEALYLRPFIFATEPGLGVRPATQYRYLLIASPAGAYFKGGIAPVSVWVSTEYVRACPGGTGAAKFGGNYAASLLAQAEAAENGCDQVVWLDAVERRYIEEMGGMNIFFVLGSGGSARLVTPELSGSLLPGITRDSLLQLAIDAGFAVEERRIDIDEWQKKAAAGEITEVFACGTAAVITPVARVRHGASEFRIADGQPGEVTMALRDTLTGIQRGTFADTHGWMARLG</sequence>
<comment type="pathway">
    <text evidence="2">Amino-acid biosynthesis; L-isoleucine biosynthesis; L-isoleucine from 2-oxobutanoate: step 4/4.</text>
</comment>
<comment type="catalytic activity">
    <reaction evidence="14 20">
        <text>L-valine + 2-oxoglutarate = 3-methyl-2-oxobutanoate + L-glutamate</text>
        <dbReference type="Rhea" id="RHEA:24813"/>
        <dbReference type="ChEBI" id="CHEBI:11851"/>
        <dbReference type="ChEBI" id="CHEBI:16810"/>
        <dbReference type="ChEBI" id="CHEBI:29985"/>
        <dbReference type="ChEBI" id="CHEBI:57762"/>
        <dbReference type="EC" id="2.6.1.42"/>
    </reaction>
</comment>
<evidence type="ECO:0000256" key="18">
    <source>
        <dbReference type="RuleBase" id="RU004106"/>
    </source>
</evidence>
<dbReference type="InterPro" id="IPR033939">
    <property type="entry name" value="BCAT_family"/>
</dbReference>
<evidence type="ECO:0000256" key="13">
    <source>
        <dbReference type="ARBA" id="ARBA00023304"/>
    </source>
</evidence>
<dbReference type="STRING" id="115862.BBG46_11580"/>
<evidence type="ECO:0000313" key="29">
    <source>
        <dbReference type="EMBL" id="COV96643.1"/>
    </source>
</evidence>
<dbReference type="InterPro" id="IPR036038">
    <property type="entry name" value="Aminotransferase-like"/>
</dbReference>
<reference evidence="31 43" key="4">
    <citation type="submission" date="2016-04" db="EMBL/GenBank/DDBJ databases">
        <authorList>
            <person name="Bigi M."/>
            <person name="Bigi F."/>
            <person name="Soria M.A."/>
        </authorList>
    </citation>
    <scope>NUCLEOTIDE SEQUENCE [LARGE SCALE GENOMIC DNA]</scope>
    <source>
        <strain evidence="31 43">6548</strain>
    </source>
</reference>
<dbReference type="EMBL" id="CSAE01000260">
    <property type="protein sequence ID" value="COV96643.1"/>
    <property type="molecule type" value="Genomic_DNA"/>
</dbReference>
<evidence type="ECO:0000256" key="20">
    <source>
        <dbReference type="RuleBase" id="RU004517"/>
    </source>
</evidence>
<dbReference type="Proteomes" id="UP000189452">
    <property type="component" value="Chromosome"/>
</dbReference>
<organism evidence="29 34">
    <name type="scientific">Mycobacterium tuberculosis</name>
    <dbReference type="NCBI Taxonomy" id="1773"/>
    <lineage>
        <taxon>Bacteria</taxon>
        <taxon>Bacillati</taxon>
        <taxon>Actinomycetota</taxon>
        <taxon>Actinomycetes</taxon>
        <taxon>Mycobacteriales</taxon>
        <taxon>Mycobacteriaceae</taxon>
        <taxon>Mycobacterium</taxon>
        <taxon>Mycobacterium tuberculosis complex</taxon>
    </lineage>
</organism>
<dbReference type="Proteomes" id="UP000039217">
    <property type="component" value="Unassembled WGS sequence"/>
</dbReference>
<dbReference type="InterPro" id="IPR001544">
    <property type="entry name" value="Aminotrans_IV"/>
</dbReference>
<dbReference type="EMBL" id="CFOE01000354">
    <property type="protein sequence ID" value="CFE40630.1"/>
    <property type="molecule type" value="Genomic_DNA"/>
</dbReference>
<keyword evidence="10 20" id="KW-0028">Amino-acid biosynthesis</keyword>
<dbReference type="EMBL" id="CNGE01000549">
    <property type="protein sequence ID" value="CKS96328.1"/>
    <property type="molecule type" value="Genomic_DNA"/>
</dbReference>
<proteinExistence type="inferred from homology"/>
<comment type="subunit">
    <text evidence="6">Homodimer.</text>
</comment>
<dbReference type="EMBL" id="LWDQ01000001">
    <property type="protein sequence ID" value="OMH60156.1"/>
    <property type="molecule type" value="Genomic_DNA"/>
</dbReference>
<dbReference type="EMBL" id="CQQC01000020">
    <property type="protein sequence ID" value="CNU13706.1"/>
    <property type="molecule type" value="Genomic_DNA"/>
</dbReference>
<evidence type="ECO:0000313" key="33">
    <source>
        <dbReference type="EMBL" id="VCU50491.1"/>
    </source>
</evidence>
<evidence type="ECO:0000313" key="30">
    <source>
        <dbReference type="EMBL" id="MBP0684572.1"/>
    </source>
</evidence>
<dbReference type="UniPathway" id="UPA00049">
    <property type="reaction ID" value="UER00062"/>
</dbReference>
<reference evidence="30 46" key="9">
    <citation type="submission" date="2021-03" db="EMBL/GenBank/DDBJ databases">
        <title>Whole Genome Sequencing of Mycobacterium tuberculosis clinical isolates from Arunachal Pradesh, India.</title>
        <authorList>
            <person name="Singh S."/>
            <person name="Mudliar S.R."/>
            <person name="Kulsum U."/>
            <person name="Rufai S.B."/>
            <person name="Singh P.K."/>
            <person name="Umpo M."/>
            <person name="Nyori M."/>
        </authorList>
    </citation>
    <scope>NUCLEOTIDE SEQUENCE [LARGE SCALE GENOMIC DNA]</scope>
    <source>
        <strain evidence="30 46">OMICS/BPL/0142/20/SP</strain>
    </source>
</reference>
<dbReference type="PIRSF" id="PIRSF006468">
    <property type="entry name" value="BCAT1"/>
    <property type="match status" value="1"/>
</dbReference>
<keyword evidence="12 19" id="KW-0663">Pyridoxal phosphate</keyword>
<dbReference type="InterPro" id="IPR005786">
    <property type="entry name" value="B_amino_transII"/>
</dbReference>
<dbReference type="EMBL" id="JAGIZI010000027">
    <property type="protein sequence ID" value="MBP0684572.1"/>
    <property type="molecule type" value="Genomic_DNA"/>
</dbReference>
<dbReference type="UniPathway" id="UPA00047">
    <property type="reaction ID" value="UER00058"/>
</dbReference>
<comment type="pathway">
    <text evidence="3">Amino-acid biosynthesis; L-valine biosynthesis; L-valine from pyruvate: step 4/4.</text>
</comment>
<evidence type="ECO:0000313" key="26">
    <source>
        <dbReference type="EMBL" id="CKS96328.1"/>
    </source>
</evidence>
<dbReference type="EC" id="2.6.1.42" evidence="7 20"/>
<dbReference type="UniPathway" id="UPA00048">
    <property type="reaction ID" value="UER00073"/>
</dbReference>
<dbReference type="SMR" id="A0A045JPY0"/>
<evidence type="ECO:0000313" key="35">
    <source>
        <dbReference type="Proteomes" id="UP000039217"/>
    </source>
</evidence>
<evidence type="ECO:0000313" key="27">
    <source>
        <dbReference type="EMBL" id="CLV46228.1"/>
    </source>
</evidence>
<dbReference type="Proteomes" id="UP000046947">
    <property type="component" value="Unassembled WGS sequence"/>
</dbReference>
<dbReference type="SUPFAM" id="SSF56752">
    <property type="entry name" value="D-aminoacid aminotransferase-like PLP-dependent enzymes"/>
    <property type="match status" value="1"/>
</dbReference>
<dbReference type="Proteomes" id="UP000048948">
    <property type="component" value="Unassembled WGS sequence"/>
</dbReference>
<evidence type="ECO:0000256" key="8">
    <source>
        <dbReference type="ARBA" id="ARBA00018179"/>
    </source>
</evidence>
<evidence type="ECO:0000256" key="15">
    <source>
        <dbReference type="ARBA" id="ARBA00048798"/>
    </source>
</evidence>
<dbReference type="Gene3D" id="3.30.470.10">
    <property type="match status" value="1"/>
</dbReference>
<protein>
    <recommendedName>
        <fullName evidence="8 20">Branched-chain-amino-acid aminotransferase</fullName>
        <ecNumber evidence="7 20">2.6.1.42</ecNumber>
    </recommendedName>
</protein>
<evidence type="ECO:0000313" key="32">
    <source>
        <dbReference type="EMBL" id="REQ56855.1"/>
    </source>
</evidence>
<evidence type="ECO:0000256" key="6">
    <source>
        <dbReference type="ARBA" id="ARBA00011738"/>
    </source>
</evidence>
<dbReference type="NCBIfam" id="TIGR01123">
    <property type="entry name" value="ilvE_II"/>
    <property type="match status" value="1"/>
</dbReference>
<dbReference type="EMBL" id="LR027516">
    <property type="protein sequence ID" value="VCU50491.1"/>
    <property type="molecule type" value="Genomic_DNA"/>
</dbReference>
<reference evidence="32" key="7">
    <citation type="submission" date="2018-07" db="EMBL/GenBank/DDBJ databases">
        <authorList>
            <person name="Shah S."/>
            <person name="Brown T."/>
            <person name="Auld S."/>
            <person name="Bratton K."/>
            <person name="Narechania A."/>
            <person name="Mathema B."/>
            <person name="Gandhi N."/>
        </authorList>
    </citation>
    <scope>NUCLEOTIDE SEQUENCE</scope>
    <source>
        <strain evidence="32">32301_S10</strain>
    </source>
</reference>
<dbReference type="Proteomes" id="UP000671119">
    <property type="component" value="Unassembled WGS sequence"/>
</dbReference>
<reference evidence="34 35" key="3">
    <citation type="submission" date="2015-03" db="EMBL/GenBank/DDBJ databases">
        <authorList>
            <consortium name="Pathogen Informatics"/>
        </authorList>
    </citation>
    <scope>NUCLEOTIDE SEQUENCE [LARGE SCALE GENOMIC DNA]</scope>
    <source>
        <strain evidence="26 39">Bir 172</strain>
        <strain evidence="24 42">Bir 185</strain>
        <strain evidence="25 40">Bir 187</strain>
        <strain evidence="23 36">C09601061</strain>
        <strain evidence="28 35">D00501624</strain>
        <strain evidence="21 38">G09901357</strain>
        <strain evidence="22 37">H09601792</strain>
        <strain evidence="34">K00500041</strain>
    </source>
</reference>
<evidence type="ECO:0000313" key="40">
    <source>
        <dbReference type="Proteomes" id="UP000049023"/>
    </source>
</evidence>
<evidence type="ECO:0000313" key="34">
    <source>
        <dbReference type="Proteomes" id="UP000038802"/>
    </source>
</evidence>
<dbReference type="InterPro" id="IPR018300">
    <property type="entry name" value="Aminotrans_IV_CS"/>
</dbReference>
<dbReference type="Proteomes" id="UP000256381">
    <property type="component" value="Unassembled WGS sequence"/>
</dbReference>